<protein>
    <recommendedName>
        <fullName evidence="3">DUF659 domain-containing protein</fullName>
    </recommendedName>
</protein>
<dbReference type="EMBL" id="ML211560">
    <property type="protein sequence ID" value="TFK81779.1"/>
    <property type="molecule type" value="Genomic_DNA"/>
</dbReference>
<sequence length="53" mass="5874">QVLGVTCDNATNNDAMVEALMKLLPGFPGEVNRVRCFTHILNLVAKSLIRQFD</sequence>
<gene>
    <name evidence="1" type="ORF">K466DRAFT_452428</name>
</gene>
<organism evidence="1 2">
    <name type="scientific">Polyporus arcularius HHB13444</name>
    <dbReference type="NCBI Taxonomy" id="1314778"/>
    <lineage>
        <taxon>Eukaryota</taxon>
        <taxon>Fungi</taxon>
        <taxon>Dikarya</taxon>
        <taxon>Basidiomycota</taxon>
        <taxon>Agaricomycotina</taxon>
        <taxon>Agaricomycetes</taxon>
        <taxon>Polyporales</taxon>
        <taxon>Polyporaceae</taxon>
        <taxon>Polyporus</taxon>
    </lineage>
</organism>
<reference evidence="1 2" key="1">
    <citation type="journal article" date="2019" name="Nat. Ecol. Evol.">
        <title>Megaphylogeny resolves global patterns of mushroom evolution.</title>
        <authorList>
            <person name="Varga T."/>
            <person name="Krizsan K."/>
            <person name="Foldi C."/>
            <person name="Dima B."/>
            <person name="Sanchez-Garcia M."/>
            <person name="Sanchez-Ramirez S."/>
            <person name="Szollosi G.J."/>
            <person name="Szarkandi J.G."/>
            <person name="Papp V."/>
            <person name="Albert L."/>
            <person name="Andreopoulos W."/>
            <person name="Angelini C."/>
            <person name="Antonin V."/>
            <person name="Barry K.W."/>
            <person name="Bougher N.L."/>
            <person name="Buchanan P."/>
            <person name="Buyck B."/>
            <person name="Bense V."/>
            <person name="Catcheside P."/>
            <person name="Chovatia M."/>
            <person name="Cooper J."/>
            <person name="Damon W."/>
            <person name="Desjardin D."/>
            <person name="Finy P."/>
            <person name="Geml J."/>
            <person name="Haridas S."/>
            <person name="Hughes K."/>
            <person name="Justo A."/>
            <person name="Karasinski D."/>
            <person name="Kautmanova I."/>
            <person name="Kiss B."/>
            <person name="Kocsube S."/>
            <person name="Kotiranta H."/>
            <person name="LaButti K.M."/>
            <person name="Lechner B.E."/>
            <person name="Liimatainen K."/>
            <person name="Lipzen A."/>
            <person name="Lukacs Z."/>
            <person name="Mihaltcheva S."/>
            <person name="Morgado L.N."/>
            <person name="Niskanen T."/>
            <person name="Noordeloos M.E."/>
            <person name="Ohm R.A."/>
            <person name="Ortiz-Santana B."/>
            <person name="Ovrebo C."/>
            <person name="Racz N."/>
            <person name="Riley R."/>
            <person name="Savchenko A."/>
            <person name="Shiryaev A."/>
            <person name="Soop K."/>
            <person name="Spirin V."/>
            <person name="Szebenyi C."/>
            <person name="Tomsovsky M."/>
            <person name="Tulloss R.E."/>
            <person name="Uehling J."/>
            <person name="Grigoriev I.V."/>
            <person name="Vagvolgyi C."/>
            <person name="Papp T."/>
            <person name="Martin F.M."/>
            <person name="Miettinen O."/>
            <person name="Hibbett D.S."/>
            <person name="Nagy L.G."/>
        </authorList>
    </citation>
    <scope>NUCLEOTIDE SEQUENCE [LARGE SCALE GENOMIC DNA]</scope>
    <source>
        <strain evidence="1 2">HHB13444</strain>
    </source>
</reference>
<evidence type="ECO:0000313" key="1">
    <source>
        <dbReference type="EMBL" id="TFK81779.1"/>
    </source>
</evidence>
<accession>A0A5C3NYB4</accession>
<proteinExistence type="predicted"/>
<name>A0A5C3NYB4_9APHY</name>
<keyword evidence="2" id="KW-1185">Reference proteome</keyword>
<dbReference type="InParanoid" id="A0A5C3NYB4"/>
<evidence type="ECO:0000313" key="2">
    <source>
        <dbReference type="Proteomes" id="UP000308197"/>
    </source>
</evidence>
<evidence type="ECO:0008006" key="3">
    <source>
        <dbReference type="Google" id="ProtNLM"/>
    </source>
</evidence>
<dbReference type="Proteomes" id="UP000308197">
    <property type="component" value="Unassembled WGS sequence"/>
</dbReference>
<dbReference type="AlphaFoldDB" id="A0A5C3NYB4"/>
<feature type="non-terminal residue" evidence="1">
    <location>
        <position position="1"/>
    </location>
</feature>
<feature type="non-terminal residue" evidence="1">
    <location>
        <position position="53"/>
    </location>
</feature>